<proteinExistence type="predicted"/>
<accession>A0ACB8N9C8</accession>
<evidence type="ECO:0000313" key="1">
    <source>
        <dbReference type="EMBL" id="KAH9794209.1"/>
    </source>
</evidence>
<name>A0ACB8N9C8_CITSI</name>
<dbReference type="EMBL" id="CM039171">
    <property type="protein sequence ID" value="KAH9794209.1"/>
    <property type="molecule type" value="Genomic_DNA"/>
</dbReference>
<organism evidence="1 2">
    <name type="scientific">Citrus sinensis</name>
    <name type="common">Sweet orange</name>
    <name type="synonym">Citrus aurantium var. sinensis</name>
    <dbReference type="NCBI Taxonomy" id="2711"/>
    <lineage>
        <taxon>Eukaryota</taxon>
        <taxon>Viridiplantae</taxon>
        <taxon>Streptophyta</taxon>
        <taxon>Embryophyta</taxon>
        <taxon>Tracheophyta</taxon>
        <taxon>Spermatophyta</taxon>
        <taxon>Magnoliopsida</taxon>
        <taxon>eudicotyledons</taxon>
        <taxon>Gunneridae</taxon>
        <taxon>Pentapetalae</taxon>
        <taxon>rosids</taxon>
        <taxon>malvids</taxon>
        <taxon>Sapindales</taxon>
        <taxon>Rutaceae</taxon>
        <taxon>Aurantioideae</taxon>
        <taxon>Citrus</taxon>
    </lineage>
</organism>
<protein>
    <submittedName>
        <fullName evidence="1">Receptor-like serine/threonine-protein kinase</fullName>
    </submittedName>
</protein>
<gene>
    <name evidence="1" type="ORF">KPL71_004818</name>
</gene>
<reference evidence="2" key="1">
    <citation type="journal article" date="2023" name="Hortic. Res.">
        <title>A chromosome-level phased genome enabling allele-level studies in sweet orange: a case study on citrus Huanglongbing tolerance.</title>
        <authorList>
            <person name="Wu B."/>
            <person name="Yu Q."/>
            <person name="Deng Z."/>
            <person name="Duan Y."/>
            <person name="Luo F."/>
            <person name="Gmitter F. Jr."/>
        </authorList>
    </citation>
    <scope>NUCLEOTIDE SEQUENCE [LARGE SCALE GENOMIC DNA]</scope>
    <source>
        <strain evidence="2">cv. Valencia</strain>
    </source>
</reference>
<evidence type="ECO:0000313" key="2">
    <source>
        <dbReference type="Proteomes" id="UP000829398"/>
    </source>
</evidence>
<keyword evidence="2" id="KW-1185">Reference proteome</keyword>
<dbReference type="Proteomes" id="UP000829398">
    <property type="component" value="Chromosome 2"/>
</dbReference>
<comment type="caution">
    <text evidence="1">The sequence shown here is derived from an EMBL/GenBank/DDBJ whole genome shotgun (WGS) entry which is preliminary data.</text>
</comment>
<sequence>MHSSLSAMSVSGNWCSVLFFLIFSTPFSCLVDAQSFDYPTANLSTSWTNGPSASHSVAFTDGSKVRAILLRGTFGPRYACGFFCNGTCDSYLFAVFIVQTNSVSNIVSPAFGFPHVVWSANRNNPVRINATLELTSDGNLVLQDADGAIAWSTNTSGKSVVGLNLTDMGNLVLFDKNKAAVWQSFDHPTDSLVPGQKLLEGKKLTASVSTTNWTDGGLLSLSVTNEGLFAFIESNNTSVPYYKLLRASKTSKEPSHARYLNRSLALFINTSEPREPDGEVSLHPALLFPGQYMRLWPDGHLRVYEWQQYDGWTVVGDLLTGIFGECGYPLVCGKYSICSRGQCSCPATYFKPLNERQLALGCSQITPLSCEASQDHSFVELNDVTYFAFSSFSSDLTNTDPETCKQACLNNCSCKAALFQRGLNSSAGDCYLPSEIFSMMNNEKERTHYNSTAYIKVQNLPVPGASPEGKETSHRKRIMGFILGSFFGLLVLIGILIFFFRKKKGADEIEEDCLDQVPGLPKRFSFEELKVMTDNFRKILGKGGFGSVFEGTQTDGTKVAVKRLEGIGEINKSFLAEVKTIGSIHHLNLLRLIGFCTEKSHNLLVYEYMPNGSLDRWLFQRSDEFMLDWQQRKKIILDIAKGLTYLHEDCRQKILHLDIKPQNILLDDNFNAKVADFGLSKLIDRDQSQVVTTMRGTPGYLAPEWLSSVITEKVDIYSFGVVMLEILCGRKVFDRSQPEEEDMYLLSIFNKKAEEDKLSDLVDKHSNDMQSNEEEVVNMMKVSAWCLESDFVKRPSMSMVVKISGRNKKRVPTTLNFCQAKLSEEVQSYGKLTQAFTSGSSLRRRQSLSFGHFFCYACCCHVWISLVHDSNSSTGLKNPLTLMSYVAPIMALVTALLSLLLDPWHEFKRNNYFNNSWHVTRSLLLMLSGGALAFFMVSTEFVLVSVTSAVTVQIAAVVKEAVNILVAVFYFHDEFTWLKGFGLFTILVGVSLFNWYKFANILVVSFNLFCERYQKLQAGHANEDSMLGSRETNASAKYFILEEIDDLDEGT</sequence>